<dbReference type="AlphaFoldDB" id="A0A9E8KQE8"/>
<dbReference type="InterPro" id="IPR010987">
    <property type="entry name" value="Glutathione-S-Trfase_C-like"/>
</dbReference>
<evidence type="ECO:0000256" key="3">
    <source>
        <dbReference type="RuleBase" id="RU003494"/>
    </source>
</evidence>
<evidence type="ECO:0000256" key="1">
    <source>
        <dbReference type="ARBA" id="ARBA00007409"/>
    </source>
</evidence>
<dbReference type="PROSITE" id="PS50405">
    <property type="entry name" value="GST_CTER"/>
    <property type="match status" value="1"/>
</dbReference>
<gene>
    <name evidence="6" type="ORF">NNL22_03975</name>
</gene>
<dbReference type="PROSITE" id="PS50404">
    <property type="entry name" value="GST_NTER"/>
    <property type="match status" value="1"/>
</dbReference>
<dbReference type="InterPro" id="IPR004045">
    <property type="entry name" value="Glutathione_S-Trfase_N"/>
</dbReference>
<dbReference type="FunFam" id="3.40.30.10:FF:000039">
    <property type="entry name" value="Glutathione S-transferase domain"/>
    <property type="match status" value="1"/>
</dbReference>
<dbReference type="SFLD" id="SFLDG01150">
    <property type="entry name" value="Main.1:_Beta-like"/>
    <property type="match status" value="1"/>
</dbReference>
<dbReference type="InterPro" id="IPR036249">
    <property type="entry name" value="Thioredoxin-like_sf"/>
</dbReference>
<dbReference type="GO" id="GO:0016740">
    <property type="term" value="F:transferase activity"/>
    <property type="evidence" value="ECO:0007669"/>
    <property type="project" value="UniProtKB-KW"/>
</dbReference>
<dbReference type="SUPFAM" id="SSF52833">
    <property type="entry name" value="Thioredoxin-like"/>
    <property type="match status" value="1"/>
</dbReference>
<name>A0A9E8KQE8_9ALTE</name>
<dbReference type="InterPro" id="IPR004046">
    <property type="entry name" value="GST_C"/>
</dbReference>
<evidence type="ECO:0000313" key="6">
    <source>
        <dbReference type="EMBL" id="UZW75754.1"/>
    </source>
</evidence>
<evidence type="ECO:0000259" key="4">
    <source>
        <dbReference type="PROSITE" id="PS50404"/>
    </source>
</evidence>
<feature type="domain" description="GST N-terminal" evidence="4">
    <location>
        <begin position="1"/>
        <end position="80"/>
    </location>
</feature>
<dbReference type="InterPro" id="IPR036282">
    <property type="entry name" value="Glutathione-S-Trfase_C_sf"/>
</dbReference>
<reference evidence="6" key="1">
    <citation type="submission" date="2022-07" db="EMBL/GenBank/DDBJ databases">
        <title>Alkalimarinus sp. nov., isolated from gut of a Alitta virens.</title>
        <authorList>
            <person name="Yang A.I."/>
            <person name="Shin N.-R."/>
        </authorList>
    </citation>
    <scope>NUCLEOTIDE SEQUENCE</scope>
    <source>
        <strain evidence="6">FA028</strain>
    </source>
</reference>
<dbReference type="RefSeq" id="WP_251810423.1">
    <property type="nucleotide sequence ID" value="NZ_CP101527.1"/>
</dbReference>
<dbReference type="Pfam" id="PF00043">
    <property type="entry name" value="GST_C"/>
    <property type="match status" value="1"/>
</dbReference>
<evidence type="ECO:0000259" key="5">
    <source>
        <dbReference type="PROSITE" id="PS50405"/>
    </source>
</evidence>
<dbReference type="Gene3D" id="3.40.30.10">
    <property type="entry name" value="Glutaredoxin"/>
    <property type="match status" value="1"/>
</dbReference>
<sequence length="209" mass="23504">MITVYGYPKTRTNRVTWMLEELGVEYQYKLIDLMKGEGRSEPYLAINPSGKVPSLSDNGLILTESAAMLTYLGDKYGTPPLMPTPGSPERAMHDQWLCFAIAELEQPLWTVGKHKFALPKEHRVPEIFETAVWEFQKALGLLSKGLGDSEYILGNDFSAADILIGHTLFWGLSFKQPIEQENLSAYINRLKNRPARLSSIEKENQAAGQ</sequence>
<dbReference type="KEGG" id="asem:NNL22_03975"/>
<dbReference type="CDD" id="cd03046">
    <property type="entry name" value="GST_N_GTT1_like"/>
    <property type="match status" value="1"/>
</dbReference>
<dbReference type="Gene3D" id="1.20.1050.10">
    <property type="match status" value="1"/>
</dbReference>
<protein>
    <submittedName>
        <fullName evidence="6">Glutathione S-transferase family protein</fullName>
    </submittedName>
</protein>
<keyword evidence="2" id="KW-0808">Transferase</keyword>
<dbReference type="PANTHER" id="PTHR44051:SF21">
    <property type="entry name" value="GLUTATHIONE S-TRANSFERASE FAMILY PROTEIN"/>
    <property type="match status" value="1"/>
</dbReference>
<dbReference type="PANTHER" id="PTHR44051">
    <property type="entry name" value="GLUTATHIONE S-TRANSFERASE-RELATED"/>
    <property type="match status" value="1"/>
</dbReference>
<dbReference type="CDD" id="cd03207">
    <property type="entry name" value="GST_C_8"/>
    <property type="match status" value="1"/>
</dbReference>
<comment type="similarity">
    <text evidence="1 3">Belongs to the GST superfamily.</text>
</comment>
<evidence type="ECO:0000256" key="2">
    <source>
        <dbReference type="ARBA" id="ARBA00022679"/>
    </source>
</evidence>
<dbReference type="Pfam" id="PF02798">
    <property type="entry name" value="GST_N"/>
    <property type="match status" value="1"/>
</dbReference>
<proteinExistence type="inferred from homology"/>
<keyword evidence="7" id="KW-1185">Reference proteome</keyword>
<organism evidence="6 7">
    <name type="scientific">Alkalimarinus sediminis</name>
    <dbReference type="NCBI Taxonomy" id="1632866"/>
    <lineage>
        <taxon>Bacteria</taxon>
        <taxon>Pseudomonadati</taxon>
        <taxon>Pseudomonadota</taxon>
        <taxon>Gammaproteobacteria</taxon>
        <taxon>Alteromonadales</taxon>
        <taxon>Alteromonadaceae</taxon>
        <taxon>Alkalimarinus</taxon>
    </lineage>
</organism>
<accession>A0A9E8KQE8</accession>
<dbReference type="SFLD" id="SFLDG00358">
    <property type="entry name" value="Main_(cytGST)"/>
    <property type="match status" value="1"/>
</dbReference>
<dbReference type="SFLD" id="SFLDS00019">
    <property type="entry name" value="Glutathione_Transferase_(cytos"/>
    <property type="match status" value="1"/>
</dbReference>
<dbReference type="SUPFAM" id="SSF47616">
    <property type="entry name" value="GST C-terminal domain-like"/>
    <property type="match status" value="1"/>
</dbReference>
<dbReference type="InterPro" id="IPR040079">
    <property type="entry name" value="Glutathione_S-Trfase"/>
</dbReference>
<evidence type="ECO:0000313" key="7">
    <source>
        <dbReference type="Proteomes" id="UP001164472"/>
    </source>
</evidence>
<dbReference type="EMBL" id="CP101527">
    <property type="protein sequence ID" value="UZW75754.1"/>
    <property type="molecule type" value="Genomic_DNA"/>
</dbReference>
<feature type="domain" description="GST C-terminal" evidence="5">
    <location>
        <begin position="86"/>
        <end position="209"/>
    </location>
</feature>
<dbReference type="Proteomes" id="UP001164472">
    <property type="component" value="Chromosome"/>
</dbReference>